<reference evidence="3" key="1">
    <citation type="submission" date="2017-01" db="EMBL/GenBank/DDBJ databases">
        <title>Comparative genomics of anhydrobiosis in the tardigrade Hypsibius dujardini.</title>
        <authorList>
            <person name="Yoshida Y."/>
            <person name="Koutsovoulos G."/>
            <person name="Laetsch D."/>
            <person name="Stevens L."/>
            <person name="Kumar S."/>
            <person name="Horikawa D."/>
            <person name="Ishino K."/>
            <person name="Komine S."/>
            <person name="Tomita M."/>
            <person name="Blaxter M."/>
            <person name="Arakawa K."/>
        </authorList>
    </citation>
    <scope>NUCLEOTIDE SEQUENCE [LARGE SCALE GENOMIC DNA]</scope>
    <source>
        <strain evidence="3">Z151</strain>
    </source>
</reference>
<dbReference type="AlphaFoldDB" id="A0A9X6RMK9"/>
<organism evidence="2 3">
    <name type="scientific">Hypsibius exemplaris</name>
    <name type="common">Freshwater tardigrade</name>
    <dbReference type="NCBI Taxonomy" id="2072580"/>
    <lineage>
        <taxon>Eukaryota</taxon>
        <taxon>Metazoa</taxon>
        <taxon>Ecdysozoa</taxon>
        <taxon>Tardigrada</taxon>
        <taxon>Eutardigrada</taxon>
        <taxon>Parachela</taxon>
        <taxon>Hypsibioidea</taxon>
        <taxon>Hypsibiidae</taxon>
        <taxon>Hypsibius</taxon>
    </lineage>
</organism>
<dbReference type="SUPFAM" id="SSF48113">
    <property type="entry name" value="Heme-dependent peroxidases"/>
    <property type="match status" value="1"/>
</dbReference>
<dbReference type="InterPro" id="IPR037120">
    <property type="entry name" value="Haem_peroxidase_sf_animal"/>
</dbReference>
<dbReference type="Pfam" id="PF03098">
    <property type="entry name" value="An_peroxidase"/>
    <property type="match status" value="1"/>
</dbReference>
<comment type="caution">
    <text evidence="2">The sequence shown here is derived from an EMBL/GenBank/DDBJ whole genome shotgun (WGS) entry which is preliminary data.</text>
</comment>
<dbReference type="GO" id="GO:0020037">
    <property type="term" value="F:heme binding"/>
    <property type="evidence" value="ECO:0007669"/>
    <property type="project" value="InterPro"/>
</dbReference>
<name>A0A9X6RMK9_HYPEX</name>
<dbReference type="InterPro" id="IPR019791">
    <property type="entry name" value="Haem_peroxidase_animal"/>
</dbReference>
<dbReference type="PANTHER" id="PTHR11475">
    <property type="entry name" value="OXIDASE/PEROXIDASE"/>
    <property type="match status" value="1"/>
</dbReference>
<dbReference type="PRINTS" id="PR00457">
    <property type="entry name" value="ANPEROXIDASE"/>
</dbReference>
<dbReference type="PROSITE" id="PS50292">
    <property type="entry name" value="PEROXIDASE_3"/>
    <property type="match status" value="1"/>
</dbReference>
<sequence>MVTADFVEDHFKNAVAKAVKQFDKPDFATTSGISSAAQSNAFGATGPDALMMAKDALVVEDFASSLSKKIMPDAKSPDARASLKKIDLPPSLSLFMPSAQATTGRKTKTAVCDDKEIFTGFLGDLRCNVNLGLQTLYSLWLRQHNSLAFALSKINPDWDEETLYQEARAIVAARLQHIVYNKWLPVLLGPETINTWGLNLMPSGRYHGYDATVNAGLANEFSAAAFRVGLTMATGVYIRLSGAHEPLPEIRLSNTFFKANEIYKLGMLDEVLRGMTDQSGKIVENSATTELSQHLFPTNGTALFGLDLISVNIQRGRDHGLPAYRNWRKLCGLSTADNFVGLKRLQIFPDDVIDKLAKIYESVKDIDLYPAGIAEASVDGGIIGPTFSCIIGEQFQRFRSGDRFWYENDLPLSSRLTDDQRNAIRQTTLASVLCNNVAGINSIQASVFRTVSDSNLRLPCSDIRPIDLGPWLRA</sequence>
<keyword evidence="1" id="KW-0560">Oxidoreductase</keyword>
<evidence type="ECO:0000313" key="3">
    <source>
        <dbReference type="Proteomes" id="UP000192578"/>
    </source>
</evidence>
<dbReference type="GO" id="GO:0006979">
    <property type="term" value="P:response to oxidative stress"/>
    <property type="evidence" value="ECO:0007669"/>
    <property type="project" value="InterPro"/>
</dbReference>
<protein>
    <submittedName>
        <fullName evidence="2">Peroxidasin-like protein</fullName>
    </submittedName>
</protein>
<evidence type="ECO:0000313" key="2">
    <source>
        <dbReference type="EMBL" id="OWA53434.1"/>
    </source>
</evidence>
<dbReference type="EMBL" id="MTYJ01000321">
    <property type="protein sequence ID" value="OWA53434.1"/>
    <property type="molecule type" value="Genomic_DNA"/>
</dbReference>
<dbReference type="CDD" id="cd09823">
    <property type="entry name" value="peroxinectin_like"/>
    <property type="match status" value="1"/>
</dbReference>
<keyword evidence="1" id="KW-0575">Peroxidase</keyword>
<dbReference type="PANTHER" id="PTHR11475:SF134">
    <property type="entry name" value="LD42267P"/>
    <property type="match status" value="1"/>
</dbReference>
<accession>A0A9X6RMK9</accession>
<dbReference type="GO" id="GO:0004601">
    <property type="term" value="F:peroxidase activity"/>
    <property type="evidence" value="ECO:0007669"/>
    <property type="project" value="UniProtKB-KW"/>
</dbReference>
<keyword evidence="3" id="KW-1185">Reference proteome</keyword>
<proteinExistence type="predicted"/>
<gene>
    <name evidence="2" type="ORF">BV898_17863</name>
</gene>
<dbReference type="Gene3D" id="1.10.640.10">
    <property type="entry name" value="Haem peroxidase domain superfamily, animal type"/>
    <property type="match status" value="1"/>
</dbReference>
<dbReference type="OrthoDB" id="6505174at2759"/>
<dbReference type="InterPro" id="IPR010255">
    <property type="entry name" value="Haem_peroxidase_sf"/>
</dbReference>
<dbReference type="Proteomes" id="UP000192578">
    <property type="component" value="Unassembled WGS sequence"/>
</dbReference>
<evidence type="ECO:0000256" key="1">
    <source>
        <dbReference type="ARBA" id="ARBA00022559"/>
    </source>
</evidence>